<keyword evidence="1" id="KW-0472">Membrane</keyword>
<proteinExistence type="predicted"/>
<accession>A0A914E1F6</accession>
<feature type="transmembrane region" description="Helical" evidence="1">
    <location>
        <begin position="29"/>
        <end position="49"/>
    </location>
</feature>
<evidence type="ECO:0000313" key="3">
    <source>
        <dbReference type="WBParaSite" id="ACRNAN_scaffold5121.g12954.t1"/>
    </source>
</evidence>
<name>A0A914E1F6_9BILA</name>
<reference evidence="3" key="1">
    <citation type="submission" date="2022-11" db="UniProtKB">
        <authorList>
            <consortium name="WormBaseParasite"/>
        </authorList>
    </citation>
    <scope>IDENTIFICATION</scope>
</reference>
<dbReference type="WBParaSite" id="ACRNAN_scaffold5121.g12954.t1">
    <property type="protein sequence ID" value="ACRNAN_scaffold5121.g12954.t1"/>
    <property type="gene ID" value="ACRNAN_scaffold5121.g12954"/>
</dbReference>
<evidence type="ECO:0000256" key="1">
    <source>
        <dbReference type="SAM" id="Phobius"/>
    </source>
</evidence>
<evidence type="ECO:0000313" key="2">
    <source>
        <dbReference type="Proteomes" id="UP000887540"/>
    </source>
</evidence>
<keyword evidence="1" id="KW-0812">Transmembrane</keyword>
<protein>
    <submittedName>
        <fullName evidence="3">Uncharacterized protein</fullName>
    </submittedName>
</protein>
<keyword evidence="2" id="KW-1185">Reference proteome</keyword>
<sequence>MIGTNIPTSVFTLITFAIGLRYSWHTMMFSIPVVMFSAAELIGLTAIPARVHATIKRSISIIYGVPRVWKTYNEQVYQIANSFVAHASQTDLGISLWGFAVVSKPLILTKVCTTLKQKLGQKFKATLHRNISIWI</sequence>
<dbReference type="AlphaFoldDB" id="A0A914E1F6"/>
<dbReference type="Proteomes" id="UP000887540">
    <property type="component" value="Unplaced"/>
</dbReference>
<keyword evidence="1" id="KW-1133">Transmembrane helix</keyword>
<dbReference type="PANTHER" id="PTHR34492">
    <property type="entry name" value="GUSTATORY RECEPTOR FAMILY"/>
    <property type="match status" value="1"/>
</dbReference>
<dbReference type="PANTHER" id="PTHR34492:SF2">
    <property type="entry name" value="G PROTEIN-COUPLED RECEPTOR"/>
    <property type="match status" value="1"/>
</dbReference>
<organism evidence="2 3">
    <name type="scientific">Acrobeloides nanus</name>
    <dbReference type="NCBI Taxonomy" id="290746"/>
    <lineage>
        <taxon>Eukaryota</taxon>
        <taxon>Metazoa</taxon>
        <taxon>Ecdysozoa</taxon>
        <taxon>Nematoda</taxon>
        <taxon>Chromadorea</taxon>
        <taxon>Rhabditida</taxon>
        <taxon>Tylenchina</taxon>
        <taxon>Cephalobomorpha</taxon>
        <taxon>Cephaloboidea</taxon>
        <taxon>Cephalobidae</taxon>
        <taxon>Acrobeloides</taxon>
    </lineage>
</organism>